<proteinExistence type="predicted"/>
<protein>
    <submittedName>
        <fullName evidence="2">Uncharacterized protein</fullName>
    </submittedName>
</protein>
<evidence type="ECO:0000313" key="2">
    <source>
        <dbReference type="EMBL" id="CAD2195619.1"/>
    </source>
</evidence>
<name>A0A6V7X8J0_MELEN</name>
<organism evidence="2 3">
    <name type="scientific">Meloidogyne enterolobii</name>
    <name type="common">Root-knot nematode worm</name>
    <name type="synonym">Meloidogyne mayaguensis</name>
    <dbReference type="NCBI Taxonomy" id="390850"/>
    <lineage>
        <taxon>Eukaryota</taxon>
        <taxon>Metazoa</taxon>
        <taxon>Ecdysozoa</taxon>
        <taxon>Nematoda</taxon>
        <taxon>Chromadorea</taxon>
        <taxon>Rhabditida</taxon>
        <taxon>Tylenchina</taxon>
        <taxon>Tylenchomorpha</taxon>
        <taxon>Tylenchoidea</taxon>
        <taxon>Meloidogynidae</taxon>
        <taxon>Meloidogyninae</taxon>
        <taxon>Meloidogyne</taxon>
    </lineage>
</organism>
<evidence type="ECO:0000256" key="1">
    <source>
        <dbReference type="SAM" id="MobiDB-lite"/>
    </source>
</evidence>
<dbReference type="Proteomes" id="UP000580250">
    <property type="component" value="Unassembled WGS sequence"/>
</dbReference>
<accession>A0A6V7X8J0</accession>
<reference evidence="2 3" key="1">
    <citation type="submission" date="2020-08" db="EMBL/GenBank/DDBJ databases">
        <authorList>
            <person name="Koutsovoulos G."/>
            <person name="Danchin GJ E."/>
        </authorList>
    </citation>
    <scope>NUCLEOTIDE SEQUENCE [LARGE SCALE GENOMIC DNA]</scope>
</reference>
<feature type="compositionally biased region" description="Polar residues" evidence="1">
    <location>
        <begin position="86"/>
        <end position="102"/>
    </location>
</feature>
<sequence>MKAAKQLKIEAPTSENVDYCFRSQTKSKRQQRMASSSSIIFDQKNNRIQITHQNVMSIVDYSPGNSPTYSTTKFPETISPEKDKFSYSQKTPKTLNDISSFPNKKRQNSKRKFKNFNEKIINNKELNLKNKNCKNKINLEKVLMI</sequence>
<gene>
    <name evidence="2" type="ORF">MENT_LOCUS48723</name>
</gene>
<comment type="caution">
    <text evidence="2">The sequence shown here is derived from an EMBL/GenBank/DDBJ whole genome shotgun (WGS) entry which is preliminary data.</text>
</comment>
<feature type="region of interest" description="Disordered" evidence="1">
    <location>
        <begin position="70"/>
        <end position="109"/>
    </location>
</feature>
<evidence type="ECO:0000313" key="3">
    <source>
        <dbReference type="Proteomes" id="UP000580250"/>
    </source>
</evidence>
<dbReference type="EMBL" id="CAJEWN010001232">
    <property type="protein sequence ID" value="CAD2195619.1"/>
    <property type="molecule type" value="Genomic_DNA"/>
</dbReference>
<dbReference type="AlphaFoldDB" id="A0A6V7X8J0"/>